<sequence length="101" mass="11988">MTFFGIWIISTQKNAGKEEEERAWRKHSSESKFVIALYIQKRFSFRSKEILEGRSNREIPFFSHQRPNCPPAREDDGDGDPFINQHKLRRLHRSPIGIKLF</sequence>
<protein>
    <submittedName>
        <fullName evidence="1">Uncharacterized protein</fullName>
    </submittedName>
</protein>
<name>A0ACB9LV09_BAUVA</name>
<evidence type="ECO:0000313" key="2">
    <source>
        <dbReference type="Proteomes" id="UP000828941"/>
    </source>
</evidence>
<organism evidence="1 2">
    <name type="scientific">Bauhinia variegata</name>
    <name type="common">Purple orchid tree</name>
    <name type="synonym">Phanera variegata</name>
    <dbReference type="NCBI Taxonomy" id="167791"/>
    <lineage>
        <taxon>Eukaryota</taxon>
        <taxon>Viridiplantae</taxon>
        <taxon>Streptophyta</taxon>
        <taxon>Embryophyta</taxon>
        <taxon>Tracheophyta</taxon>
        <taxon>Spermatophyta</taxon>
        <taxon>Magnoliopsida</taxon>
        <taxon>eudicotyledons</taxon>
        <taxon>Gunneridae</taxon>
        <taxon>Pentapetalae</taxon>
        <taxon>rosids</taxon>
        <taxon>fabids</taxon>
        <taxon>Fabales</taxon>
        <taxon>Fabaceae</taxon>
        <taxon>Cercidoideae</taxon>
        <taxon>Cercideae</taxon>
        <taxon>Bauhiniinae</taxon>
        <taxon>Bauhinia</taxon>
    </lineage>
</organism>
<accession>A0ACB9LV09</accession>
<comment type="caution">
    <text evidence="1">The sequence shown here is derived from an EMBL/GenBank/DDBJ whole genome shotgun (WGS) entry which is preliminary data.</text>
</comment>
<dbReference type="EMBL" id="CM039436">
    <property type="protein sequence ID" value="KAI4314789.1"/>
    <property type="molecule type" value="Genomic_DNA"/>
</dbReference>
<gene>
    <name evidence="1" type="ORF">L6164_027662</name>
</gene>
<keyword evidence="2" id="KW-1185">Reference proteome</keyword>
<proteinExistence type="predicted"/>
<dbReference type="Proteomes" id="UP000828941">
    <property type="component" value="Chromosome 11"/>
</dbReference>
<evidence type="ECO:0000313" key="1">
    <source>
        <dbReference type="EMBL" id="KAI4314789.1"/>
    </source>
</evidence>
<reference evidence="1 2" key="1">
    <citation type="journal article" date="2022" name="DNA Res.">
        <title>Chromosomal-level genome assembly of the orchid tree Bauhinia variegata (Leguminosae; Cercidoideae) supports the allotetraploid origin hypothesis of Bauhinia.</title>
        <authorList>
            <person name="Zhong Y."/>
            <person name="Chen Y."/>
            <person name="Zheng D."/>
            <person name="Pang J."/>
            <person name="Liu Y."/>
            <person name="Luo S."/>
            <person name="Meng S."/>
            <person name="Qian L."/>
            <person name="Wei D."/>
            <person name="Dai S."/>
            <person name="Zhou R."/>
        </authorList>
    </citation>
    <scope>NUCLEOTIDE SEQUENCE [LARGE SCALE GENOMIC DNA]</scope>
    <source>
        <strain evidence="1">BV-YZ2020</strain>
    </source>
</reference>